<proteinExistence type="predicted"/>
<gene>
    <name evidence="2" type="ORF">GCM10023258_38010</name>
</gene>
<keyword evidence="1" id="KW-0472">Membrane</keyword>
<reference evidence="3" key="1">
    <citation type="journal article" date="2019" name="Int. J. Syst. Evol. Microbiol.">
        <title>The Global Catalogue of Microorganisms (GCM) 10K type strain sequencing project: providing services to taxonomists for standard genome sequencing and annotation.</title>
        <authorList>
            <consortium name="The Broad Institute Genomics Platform"/>
            <consortium name="The Broad Institute Genome Sequencing Center for Infectious Disease"/>
            <person name="Wu L."/>
            <person name="Ma J."/>
        </authorList>
    </citation>
    <scope>NUCLEOTIDE SEQUENCE [LARGE SCALE GENOMIC DNA]</scope>
    <source>
        <strain evidence="3">JCM 17687</strain>
    </source>
</reference>
<protein>
    <submittedName>
        <fullName evidence="2">Uncharacterized protein</fullName>
    </submittedName>
</protein>
<organism evidence="2 3">
    <name type="scientific">Terrabacter aeriphilus</name>
    <dbReference type="NCBI Taxonomy" id="515662"/>
    <lineage>
        <taxon>Bacteria</taxon>
        <taxon>Bacillati</taxon>
        <taxon>Actinomycetota</taxon>
        <taxon>Actinomycetes</taxon>
        <taxon>Micrococcales</taxon>
        <taxon>Intrasporangiaceae</taxon>
        <taxon>Terrabacter</taxon>
    </lineage>
</organism>
<evidence type="ECO:0000313" key="2">
    <source>
        <dbReference type="EMBL" id="GAA5035775.1"/>
    </source>
</evidence>
<dbReference type="RefSeq" id="WP_345509103.1">
    <property type="nucleotide sequence ID" value="NZ_BAABIW010000028.1"/>
</dbReference>
<accession>A0ABP9JLH1</accession>
<feature type="transmembrane region" description="Helical" evidence="1">
    <location>
        <begin position="149"/>
        <end position="167"/>
    </location>
</feature>
<keyword evidence="1" id="KW-1133">Transmembrane helix</keyword>
<sequence>MTAPSGAAVGSGQDDGPVGDRYAVICARRPAAYLGLRTLAAVVAVATASFVVDLLGILVWLVAKVPFLAWWTTGEVGDDVDAAAESQLTLPWPLARLVVLVAGVGVLLVSTHWAARGLPPGRAHMLATVRGRAVWPGPWASWARAAARVYPWLVTAAGIALPLWWFLTQPEDWAYFPLVLVLSLGAAWFFGLTARRGGFWLLQIVPSGLDVTRATVSTAEQRERDLRRARAEQEWPVLPELRLSTAVRVLAAPPSPSRRRTRERSAWWVDGSPATGVEDLATELVVQVLLDAVAAGLVDIEVERSRCRLRPHLPPDRQPAGLAALVLGRHRVGEVLGRTPTVLGPALDAVAGTDPFANVVELALADLEALGVARRDPDSGAWQLSRERLEAAGAPAAGEVAAQVGARDVAHLRRLVRRHLGRRATTEAGSDSGAQQVAYLFVRHAERRRQREYQLPAPF</sequence>
<keyword evidence="1" id="KW-0812">Transmembrane</keyword>
<evidence type="ECO:0000256" key="1">
    <source>
        <dbReference type="SAM" id="Phobius"/>
    </source>
</evidence>
<comment type="caution">
    <text evidence="2">The sequence shown here is derived from an EMBL/GenBank/DDBJ whole genome shotgun (WGS) entry which is preliminary data.</text>
</comment>
<dbReference type="EMBL" id="BAABIW010000028">
    <property type="protein sequence ID" value="GAA5035775.1"/>
    <property type="molecule type" value="Genomic_DNA"/>
</dbReference>
<keyword evidence="3" id="KW-1185">Reference proteome</keyword>
<feature type="transmembrane region" description="Helical" evidence="1">
    <location>
        <begin position="94"/>
        <end position="115"/>
    </location>
</feature>
<evidence type="ECO:0000313" key="3">
    <source>
        <dbReference type="Proteomes" id="UP001500427"/>
    </source>
</evidence>
<dbReference type="Proteomes" id="UP001500427">
    <property type="component" value="Unassembled WGS sequence"/>
</dbReference>
<name>A0ABP9JLH1_9MICO</name>
<feature type="transmembrane region" description="Helical" evidence="1">
    <location>
        <begin position="173"/>
        <end position="194"/>
    </location>
</feature>
<feature type="transmembrane region" description="Helical" evidence="1">
    <location>
        <begin position="38"/>
        <end position="63"/>
    </location>
</feature>